<dbReference type="GO" id="GO:0009435">
    <property type="term" value="P:NAD+ biosynthetic process"/>
    <property type="evidence" value="ECO:0007669"/>
    <property type="project" value="UniProtKB-UniRule"/>
</dbReference>
<dbReference type="NCBIfam" id="TIGR01814">
    <property type="entry name" value="kynureninase"/>
    <property type="match status" value="1"/>
</dbReference>
<dbReference type="GO" id="GO:0019441">
    <property type="term" value="P:L-tryptophan catabolic process to kynurenine"/>
    <property type="evidence" value="ECO:0007669"/>
    <property type="project" value="TreeGrafter"/>
</dbReference>
<dbReference type="HAMAP" id="MF_01970">
    <property type="entry name" value="Kynureninase"/>
    <property type="match status" value="1"/>
</dbReference>
<dbReference type="UniPathway" id="UPA00253">
    <property type="reaction ID" value="UER00329"/>
</dbReference>
<comment type="catalytic activity">
    <reaction evidence="4 6">
        <text>L-kynurenine + H2O = anthranilate + L-alanine + H(+)</text>
        <dbReference type="Rhea" id="RHEA:16813"/>
        <dbReference type="ChEBI" id="CHEBI:15377"/>
        <dbReference type="ChEBI" id="CHEBI:15378"/>
        <dbReference type="ChEBI" id="CHEBI:16567"/>
        <dbReference type="ChEBI" id="CHEBI:57959"/>
        <dbReference type="ChEBI" id="CHEBI:57972"/>
        <dbReference type="EC" id="3.7.1.3"/>
    </reaction>
</comment>
<feature type="binding site" evidence="4">
    <location>
        <begin position="132"/>
        <end position="135"/>
    </location>
    <ligand>
        <name>pyridoxal 5'-phosphate</name>
        <dbReference type="ChEBI" id="CHEBI:597326"/>
    </ligand>
</feature>
<accession>A0A5N0T6R6</accession>
<dbReference type="FunFam" id="3.40.640.10:FF:000031">
    <property type="entry name" value="Kynureninase"/>
    <property type="match status" value="1"/>
</dbReference>
<reference evidence="7 8" key="1">
    <citation type="submission" date="2019-09" db="EMBL/GenBank/DDBJ databases">
        <title>Wenzhouxiangella sp. Genome sequencing and assembly.</title>
        <authorList>
            <person name="Zhang R."/>
        </authorList>
    </citation>
    <scope>NUCLEOTIDE SEQUENCE [LARGE SCALE GENOMIC DNA]</scope>
    <source>
        <strain evidence="7 8">W260</strain>
    </source>
</reference>
<feature type="binding site" evidence="4">
    <location>
        <position position="217"/>
    </location>
    <ligand>
        <name>pyridoxal 5'-phosphate</name>
        <dbReference type="ChEBI" id="CHEBI:597326"/>
    </ligand>
</feature>
<comment type="caution">
    <text evidence="4">Lacks conserved residue(s) required for the propagation of feature annotation.</text>
</comment>
<evidence type="ECO:0000256" key="3">
    <source>
        <dbReference type="ARBA" id="ARBA00022898"/>
    </source>
</evidence>
<evidence type="ECO:0000256" key="6">
    <source>
        <dbReference type="PIRNR" id="PIRNR038800"/>
    </source>
</evidence>
<feature type="binding site" evidence="4">
    <location>
        <position position="104"/>
    </location>
    <ligand>
        <name>pyridoxal 5'-phosphate</name>
        <dbReference type="ChEBI" id="CHEBI:597326"/>
    </ligand>
</feature>
<evidence type="ECO:0000256" key="4">
    <source>
        <dbReference type="HAMAP-Rule" id="MF_01970"/>
    </source>
</evidence>
<feature type="binding site" evidence="4">
    <location>
        <position position="242"/>
    </location>
    <ligand>
        <name>pyridoxal 5'-phosphate</name>
        <dbReference type="ChEBI" id="CHEBI:597326"/>
    </ligand>
</feature>
<comment type="catalytic activity">
    <reaction evidence="6">
        <text>3-hydroxy-L-kynurenine + H2O = 3-hydroxyanthranilate + L-alanine + H(+)</text>
        <dbReference type="Rhea" id="RHEA:25143"/>
        <dbReference type="ChEBI" id="CHEBI:15377"/>
        <dbReference type="ChEBI" id="CHEBI:15378"/>
        <dbReference type="ChEBI" id="CHEBI:36559"/>
        <dbReference type="ChEBI" id="CHEBI:57972"/>
        <dbReference type="ChEBI" id="CHEBI:58125"/>
        <dbReference type="EC" id="3.7.1.3"/>
    </reaction>
</comment>
<dbReference type="SUPFAM" id="SSF53383">
    <property type="entry name" value="PLP-dependent transferases"/>
    <property type="match status" value="1"/>
</dbReference>
<dbReference type="Gene3D" id="3.40.640.10">
    <property type="entry name" value="Type I PLP-dependent aspartate aminotransferase-like (Major domain)"/>
    <property type="match status" value="1"/>
</dbReference>
<dbReference type="InterPro" id="IPR010111">
    <property type="entry name" value="Kynureninase"/>
</dbReference>
<dbReference type="EMBL" id="VYXP01000007">
    <property type="protein sequence ID" value="KAA9130572.1"/>
    <property type="molecule type" value="Genomic_DNA"/>
</dbReference>
<dbReference type="AlphaFoldDB" id="A0A5N0T6R6"/>
<dbReference type="Pfam" id="PF22580">
    <property type="entry name" value="KYNU_C"/>
    <property type="match status" value="1"/>
</dbReference>
<dbReference type="GO" id="GO:0005737">
    <property type="term" value="C:cytoplasm"/>
    <property type="evidence" value="ECO:0007669"/>
    <property type="project" value="UniProtKB-UniRule"/>
</dbReference>
<dbReference type="PANTHER" id="PTHR14084">
    <property type="entry name" value="KYNURENINASE"/>
    <property type="match status" value="1"/>
</dbReference>
<protein>
    <recommendedName>
        <fullName evidence="4 5">Kynureninase</fullName>
        <ecNumber evidence="4 5">3.7.1.3</ecNumber>
    </recommendedName>
    <alternativeName>
        <fullName evidence="4">L-kynurenine hydrolase</fullName>
    </alternativeName>
</protein>
<dbReference type="GO" id="GO:0030429">
    <property type="term" value="F:kynureninase activity"/>
    <property type="evidence" value="ECO:0007669"/>
    <property type="project" value="UniProtKB-UniRule"/>
</dbReference>
<dbReference type="GO" id="GO:0030170">
    <property type="term" value="F:pyridoxal phosphate binding"/>
    <property type="evidence" value="ECO:0007669"/>
    <property type="project" value="UniProtKB-UniRule"/>
</dbReference>
<dbReference type="Gene3D" id="3.90.1150.10">
    <property type="entry name" value="Aspartate Aminotransferase, domain 1"/>
    <property type="match status" value="1"/>
</dbReference>
<comment type="pathway">
    <text evidence="4 6">Cofactor biosynthesis; NAD(+) biosynthesis; quinolinate from L-kynurenine: step 2/3.</text>
</comment>
<comment type="subunit">
    <text evidence="4 6">Homodimer.</text>
</comment>
<dbReference type="InterPro" id="IPR015424">
    <property type="entry name" value="PyrdxlP-dep_Trfase"/>
</dbReference>
<evidence type="ECO:0000313" key="7">
    <source>
        <dbReference type="EMBL" id="KAA9130572.1"/>
    </source>
</evidence>
<evidence type="ECO:0000313" key="8">
    <source>
        <dbReference type="Proteomes" id="UP000325372"/>
    </source>
</evidence>
<organism evidence="7 8">
    <name type="scientific">Marinihelvus fidelis</name>
    <dbReference type="NCBI Taxonomy" id="2613842"/>
    <lineage>
        <taxon>Bacteria</taxon>
        <taxon>Pseudomonadati</taxon>
        <taxon>Pseudomonadota</taxon>
        <taxon>Gammaproteobacteria</taxon>
        <taxon>Chromatiales</taxon>
        <taxon>Wenzhouxiangellaceae</taxon>
        <taxon>Marinihelvus</taxon>
    </lineage>
</organism>
<dbReference type="PIRSF" id="PIRSF038800">
    <property type="entry name" value="KYNU"/>
    <property type="match status" value="1"/>
</dbReference>
<dbReference type="RefSeq" id="WP_150864876.1">
    <property type="nucleotide sequence ID" value="NZ_VYXP01000007.1"/>
</dbReference>
<comment type="similarity">
    <text evidence="4 6">Belongs to the kynureninase family.</text>
</comment>
<name>A0A5N0T6R6_9GAMM</name>
<dbReference type="InterPro" id="IPR015422">
    <property type="entry name" value="PyrdxlP-dep_Trfase_small"/>
</dbReference>
<evidence type="ECO:0000256" key="5">
    <source>
        <dbReference type="NCBIfam" id="TIGR01814"/>
    </source>
</evidence>
<comment type="function">
    <text evidence="4 6">Catalyzes the cleavage of L-kynurenine (L-Kyn) and L-3-hydroxykynurenine (L-3OHKyn) into anthranilic acid (AA) and 3-hydroxyanthranilic acid (3-OHAA), respectively.</text>
</comment>
<evidence type="ECO:0000256" key="1">
    <source>
        <dbReference type="ARBA" id="ARBA00022642"/>
    </source>
</evidence>
<proteinExistence type="inferred from homology"/>
<feature type="binding site" evidence="4">
    <location>
        <position position="273"/>
    </location>
    <ligand>
        <name>pyridoxal 5'-phosphate</name>
        <dbReference type="ChEBI" id="CHEBI:597326"/>
    </ligand>
</feature>
<sequence length="424" mass="46852">MIESLEHARALDSDDPLARYRDAFWIPRAPDGGDAIYLCGHSLGLQPRALAATMDDELGKWRALGVDGHFAGEHPWVSIHETVRGPLARLSGARADEVVAMNSLTVNLHLLMLSFYRPNGDRCRIVIERQAFPSDRYAVESQIRLHGLDPAECLVELGPADGGDLLDESVVEDYLQREGQHVALVLWPGVHYATGQRFDLRRIVAAAHGAGARVGFDLAHAAGNVPLALHDDGADFAAWCTYKYLNSGPGAVAAAFVHARHHDNPELPRLHGWWGADPATRFRMGPDFNPAPGADAWQLSNPPVLALAPVRASMALFDETGMDRLRAKSRAMTAALDNLVRTRFEHLLDVVTPSDPERRGCQLSLRVRAGRAAGRALFTYLAERGVVIDWREPDLLRLAPVPLYNRFEDLWRLGEAIHDWSQQP</sequence>
<feature type="modified residue" description="N6-(pyridoxal phosphate)lysine" evidence="4">
    <location>
        <position position="243"/>
    </location>
</feature>
<keyword evidence="8" id="KW-1185">Reference proteome</keyword>
<dbReference type="PANTHER" id="PTHR14084:SF0">
    <property type="entry name" value="KYNURENINASE"/>
    <property type="match status" value="1"/>
</dbReference>
<feature type="binding site" evidence="4">
    <location>
        <position position="105"/>
    </location>
    <ligand>
        <name>pyridoxal 5'-phosphate</name>
        <dbReference type="ChEBI" id="CHEBI:597326"/>
    </ligand>
</feature>
<comment type="caution">
    <text evidence="7">The sequence shown here is derived from an EMBL/GenBank/DDBJ whole genome shotgun (WGS) entry which is preliminary data.</text>
</comment>
<dbReference type="GO" id="GO:0019805">
    <property type="term" value="P:quinolinate biosynthetic process"/>
    <property type="evidence" value="ECO:0007669"/>
    <property type="project" value="UniProtKB-UniRule"/>
</dbReference>
<dbReference type="EC" id="3.7.1.3" evidence="4 5"/>
<dbReference type="GO" id="GO:0097053">
    <property type="term" value="P:L-kynurenine catabolic process"/>
    <property type="evidence" value="ECO:0007669"/>
    <property type="project" value="UniProtKB-UniRule"/>
</dbReference>
<comment type="cofactor">
    <cofactor evidence="4 6">
        <name>pyridoxal 5'-phosphate</name>
        <dbReference type="ChEBI" id="CHEBI:597326"/>
    </cofactor>
</comment>
<dbReference type="UniPathway" id="UPA00334">
    <property type="reaction ID" value="UER00455"/>
</dbReference>
<keyword evidence="2 4" id="KW-0378">Hydrolase</keyword>
<comment type="pathway">
    <text evidence="4 6">Amino-acid degradation; L-kynurenine degradation; L-alanine and anthranilate from L-kynurenine: step 1/1.</text>
</comment>
<dbReference type="Proteomes" id="UP000325372">
    <property type="component" value="Unassembled WGS sequence"/>
</dbReference>
<feature type="binding site" evidence="4">
    <location>
        <position position="220"/>
    </location>
    <ligand>
        <name>pyridoxal 5'-phosphate</name>
        <dbReference type="ChEBI" id="CHEBI:597326"/>
    </ligand>
</feature>
<dbReference type="GO" id="GO:0043420">
    <property type="term" value="P:anthranilate metabolic process"/>
    <property type="evidence" value="ECO:0007669"/>
    <property type="project" value="TreeGrafter"/>
</dbReference>
<evidence type="ECO:0000256" key="2">
    <source>
        <dbReference type="ARBA" id="ARBA00022801"/>
    </source>
</evidence>
<gene>
    <name evidence="4 7" type="primary">kynU</name>
    <name evidence="7" type="ORF">F3N42_12870</name>
</gene>
<keyword evidence="3 4" id="KW-0663">Pyridoxal phosphate</keyword>
<feature type="binding site" evidence="4">
    <location>
        <position position="301"/>
    </location>
    <ligand>
        <name>pyridoxal 5'-phosphate</name>
        <dbReference type="ChEBI" id="CHEBI:597326"/>
    </ligand>
</feature>
<keyword evidence="1 4" id="KW-0662">Pyridine nucleotide biosynthesis</keyword>
<dbReference type="InterPro" id="IPR015421">
    <property type="entry name" value="PyrdxlP-dep_Trfase_major"/>
</dbReference>